<keyword evidence="1" id="KW-0614">Plasmid</keyword>
<sequence length="73" mass="8792">MSFSKTTNKVDEHYRTYAHLDTDSLRKLIEQHIDELERRETFHPLNQIKDMSHSISNRLQAAIKVYLDRTEFE</sequence>
<gene>
    <name evidence="1" type="ORF">AB3N04_00095</name>
</gene>
<organism evidence="1">
    <name type="scientific">Alkalihalophilus sp. As8PL</name>
    <dbReference type="NCBI Taxonomy" id="3237103"/>
    <lineage>
        <taxon>Bacteria</taxon>
        <taxon>Bacillati</taxon>
        <taxon>Bacillota</taxon>
        <taxon>Bacilli</taxon>
        <taxon>Bacillales</taxon>
        <taxon>Bacillaceae</taxon>
        <taxon>Alkalihalophilus</taxon>
    </lineage>
</organism>
<protein>
    <submittedName>
        <fullName evidence="1">Uncharacterized protein</fullName>
    </submittedName>
</protein>
<reference evidence="1" key="1">
    <citation type="submission" date="2024-07" db="EMBL/GenBank/DDBJ databases">
        <title>Identification and characteristics of an arsenic-resistant bacterial isolate, which belongs to a novel species.</title>
        <authorList>
            <person name="Juszczyk A."/>
            <person name="Kowalczyk A."/>
            <person name="Was K."/>
            <person name="Kosowicz W."/>
            <person name="Budzyn A."/>
            <person name="Latowski D."/>
        </authorList>
    </citation>
    <scope>NUCLEOTIDE SEQUENCE</scope>
    <source>
        <strain evidence="1">As8PL</strain>
        <plasmid evidence="1">unnamed</plasmid>
    </source>
</reference>
<dbReference type="AlphaFoldDB" id="A0AB39BMY3"/>
<name>A0AB39BMY3_9BACI</name>
<dbReference type="EMBL" id="CP162550">
    <property type="protein sequence ID" value="XDI35158.1"/>
    <property type="molecule type" value="Genomic_DNA"/>
</dbReference>
<proteinExistence type="predicted"/>
<geneLocation type="plasmid" evidence="1">
    <name>unnamed</name>
</geneLocation>
<dbReference type="RefSeq" id="WP_368502774.1">
    <property type="nucleotide sequence ID" value="NZ_CP162550.1"/>
</dbReference>
<evidence type="ECO:0000313" key="1">
    <source>
        <dbReference type="EMBL" id="XDI35158.1"/>
    </source>
</evidence>
<accession>A0AB39BMY3</accession>